<dbReference type="Pfam" id="PF00072">
    <property type="entry name" value="Response_reg"/>
    <property type="match status" value="1"/>
</dbReference>
<dbReference type="SUPFAM" id="SSF47384">
    <property type="entry name" value="Homodimeric domain of signal transducing histidine kinase"/>
    <property type="match status" value="1"/>
</dbReference>
<sequence length="652" mass="71650">MHMRTFIQTAPDFTAIFAATASGYLILDTALMIVDVNGAYLELTRRNRESVLGRYLFDAFPANPLEPEADGVKTLHESLERVLQTGVADRLAVLKYDIPTGTGDDGAFEERYWSPINTPVFDDQRRLTHIIHHAVDITEQVLSENALRESERRFRALTNATTDVIYRMSPNWTHMHQLDGRGFLKDTTAFSEYRLADYVPPEDLEFVRTAIERAVRNKSTFELEHRVLRTDGNRGWTYSKAVPILDAGGEIREWIGSASDITVRKLAEEQLTSASRRKDEFLAMLAHELRNPLAPISAAADLLQLAKLDDPRIRQTSEIIARQVRHMTGLVDDLLDVSRVTRGLITLQRKALDVKRVVSDAVEQVGSLIEARRHRLTVHLPPESACVSGDAERLVQVITNLLNNAARYTPEGGTIDLRVDLSSDIVAIVVKDNGIGIAPDFLTGVFDMFSQAQRTADRSQGGLGIGLALVKSLVELHQGSVAVHSGGLGEGSEFTVQLPRLAAPGNRTPQAENRMEQAGAAGLRLMVVDDNVDAASMLAMFLEAAGHRVIVENDSRCALQRACTDCPDVFLLDIGLPDMDGNELARRLRAQPGSASSMLIAVTGYGLEQDRKNTAAAGFDHHFVKPVDMAKLTVLLGELAASKAGRAMRDGP</sequence>
<dbReference type="Gene3D" id="1.10.287.130">
    <property type="match status" value="1"/>
</dbReference>
<evidence type="ECO:0000313" key="9">
    <source>
        <dbReference type="Proteomes" id="UP001158049"/>
    </source>
</evidence>
<keyword evidence="3 4" id="KW-0597">Phosphoprotein</keyword>
<evidence type="ECO:0000256" key="4">
    <source>
        <dbReference type="PROSITE-ProRule" id="PRU00169"/>
    </source>
</evidence>
<dbReference type="Gene3D" id="3.30.450.20">
    <property type="entry name" value="PAS domain"/>
    <property type="match status" value="2"/>
</dbReference>
<dbReference type="SMART" id="SM00387">
    <property type="entry name" value="HATPase_c"/>
    <property type="match status" value="1"/>
</dbReference>
<dbReference type="InterPro" id="IPR001610">
    <property type="entry name" value="PAC"/>
</dbReference>
<feature type="domain" description="PAC" evidence="7">
    <location>
        <begin position="221"/>
        <end position="273"/>
    </location>
</feature>
<dbReference type="EC" id="2.7.13.3" evidence="2"/>
<dbReference type="InterPro" id="IPR001789">
    <property type="entry name" value="Sig_transdc_resp-reg_receiver"/>
</dbReference>
<dbReference type="PANTHER" id="PTHR43547">
    <property type="entry name" value="TWO-COMPONENT HISTIDINE KINASE"/>
    <property type="match status" value="1"/>
</dbReference>
<feature type="domain" description="Histidine kinase" evidence="5">
    <location>
        <begin position="284"/>
        <end position="502"/>
    </location>
</feature>
<evidence type="ECO:0000256" key="1">
    <source>
        <dbReference type="ARBA" id="ARBA00000085"/>
    </source>
</evidence>
<dbReference type="PROSITE" id="PS50113">
    <property type="entry name" value="PAC"/>
    <property type="match status" value="1"/>
</dbReference>
<dbReference type="InterPro" id="IPR013655">
    <property type="entry name" value="PAS_fold_3"/>
</dbReference>
<gene>
    <name evidence="8" type="ORF">SAMN06295970_108131</name>
</gene>
<dbReference type="SUPFAM" id="SSF55874">
    <property type="entry name" value="ATPase domain of HSP90 chaperone/DNA topoisomerase II/histidine kinase"/>
    <property type="match status" value="1"/>
</dbReference>
<protein>
    <recommendedName>
        <fullName evidence="2">histidine kinase</fullName>
        <ecNumber evidence="2">2.7.13.3</ecNumber>
    </recommendedName>
</protein>
<dbReference type="SMART" id="SM00091">
    <property type="entry name" value="PAS"/>
    <property type="match status" value="1"/>
</dbReference>
<dbReference type="PRINTS" id="PR00344">
    <property type="entry name" value="BCTRLSENSOR"/>
</dbReference>
<dbReference type="SMART" id="SM00388">
    <property type="entry name" value="HisKA"/>
    <property type="match status" value="1"/>
</dbReference>
<evidence type="ECO:0000256" key="2">
    <source>
        <dbReference type="ARBA" id="ARBA00012438"/>
    </source>
</evidence>
<dbReference type="CDD" id="cd00130">
    <property type="entry name" value="PAS"/>
    <property type="match status" value="1"/>
</dbReference>
<reference evidence="8 9" key="1">
    <citation type="submission" date="2017-05" db="EMBL/GenBank/DDBJ databases">
        <authorList>
            <person name="Varghese N."/>
            <person name="Submissions S."/>
        </authorList>
    </citation>
    <scope>NUCLEOTIDE SEQUENCE [LARGE SCALE GENOMIC DNA]</scope>
    <source>
        <strain evidence="8 9">DSM 26001</strain>
    </source>
</reference>
<evidence type="ECO:0000256" key="3">
    <source>
        <dbReference type="ARBA" id="ARBA00022553"/>
    </source>
</evidence>
<dbReference type="Pfam" id="PF02518">
    <property type="entry name" value="HATPase_c"/>
    <property type="match status" value="1"/>
</dbReference>
<organism evidence="8 9">
    <name type="scientific">Noviherbaspirillum suwonense</name>
    <dbReference type="NCBI Taxonomy" id="1224511"/>
    <lineage>
        <taxon>Bacteria</taxon>
        <taxon>Pseudomonadati</taxon>
        <taxon>Pseudomonadota</taxon>
        <taxon>Betaproteobacteria</taxon>
        <taxon>Burkholderiales</taxon>
        <taxon>Oxalobacteraceae</taxon>
        <taxon>Noviherbaspirillum</taxon>
    </lineage>
</organism>
<dbReference type="NCBIfam" id="TIGR00229">
    <property type="entry name" value="sensory_box"/>
    <property type="match status" value="1"/>
</dbReference>
<dbReference type="InterPro" id="IPR035965">
    <property type="entry name" value="PAS-like_dom_sf"/>
</dbReference>
<evidence type="ECO:0000259" key="5">
    <source>
        <dbReference type="PROSITE" id="PS50109"/>
    </source>
</evidence>
<proteinExistence type="predicted"/>
<name>A0ABY1Q8A9_9BURK</name>
<dbReference type="InterPro" id="IPR005467">
    <property type="entry name" value="His_kinase_dom"/>
</dbReference>
<dbReference type="InterPro" id="IPR000014">
    <property type="entry name" value="PAS"/>
</dbReference>
<dbReference type="CDD" id="cd00082">
    <property type="entry name" value="HisKA"/>
    <property type="match status" value="1"/>
</dbReference>
<comment type="catalytic activity">
    <reaction evidence="1">
        <text>ATP + protein L-histidine = ADP + protein N-phospho-L-histidine.</text>
        <dbReference type="EC" id="2.7.13.3"/>
    </reaction>
</comment>
<keyword evidence="9" id="KW-1185">Reference proteome</keyword>
<dbReference type="Proteomes" id="UP001158049">
    <property type="component" value="Unassembled WGS sequence"/>
</dbReference>
<dbReference type="SUPFAM" id="SSF55785">
    <property type="entry name" value="PYP-like sensor domain (PAS domain)"/>
    <property type="match status" value="2"/>
</dbReference>
<dbReference type="SMART" id="SM00086">
    <property type="entry name" value="PAC"/>
    <property type="match status" value="1"/>
</dbReference>
<dbReference type="InterPro" id="IPR036097">
    <property type="entry name" value="HisK_dim/P_sf"/>
</dbReference>
<dbReference type="SMART" id="SM00448">
    <property type="entry name" value="REC"/>
    <property type="match status" value="1"/>
</dbReference>
<dbReference type="Gene3D" id="3.40.50.2300">
    <property type="match status" value="1"/>
</dbReference>
<dbReference type="Pfam" id="PF08448">
    <property type="entry name" value="PAS_4"/>
    <property type="match status" value="1"/>
</dbReference>
<dbReference type="InterPro" id="IPR036890">
    <property type="entry name" value="HATPase_C_sf"/>
</dbReference>
<dbReference type="InterPro" id="IPR011006">
    <property type="entry name" value="CheY-like_superfamily"/>
</dbReference>
<dbReference type="PROSITE" id="PS50110">
    <property type="entry name" value="RESPONSE_REGULATORY"/>
    <property type="match status" value="1"/>
</dbReference>
<feature type="modified residue" description="4-aspartylphosphate" evidence="4">
    <location>
        <position position="573"/>
    </location>
</feature>
<dbReference type="PROSITE" id="PS50109">
    <property type="entry name" value="HIS_KIN"/>
    <property type="match status" value="1"/>
</dbReference>
<feature type="domain" description="Response regulatory" evidence="6">
    <location>
        <begin position="524"/>
        <end position="640"/>
    </location>
</feature>
<evidence type="ECO:0000313" key="8">
    <source>
        <dbReference type="EMBL" id="SMP62482.1"/>
    </source>
</evidence>
<dbReference type="SUPFAM" id="SSF52172">
    <property type="entry name" value="CheY-like"/>
    <property type="match status" value="1"/>
</dbReference>
<dbReference type="Pfam" id="PF08447">
    <property type="entry name" value="PAS_3"/>
    <property type="match status" value="1"/>
</dbReference>
<dbReference type="CDD" id="cd17580">
    <property type="entry name" value="REC_2_DhkD-like"/>
    <property type="match status" value="1"/>
</dbReference>
<dbReference type="InterPro" id="IPR003594">
    <property type="entry name" value="HATPase_dom"/>
</dbReference>
<dbReference type="InterPro" id="IPR000700">
    <property type="entry name" value="PAS-assoc_C"/>
</dbReference>
<dbReference type="Gene3D" id="3.30.565.10">
    <property type="entry name" value="Histidine kinase-like ATPase, C-terminal domain"/>
    <property type="match status" value="1"/>
</dbReference>
<evidence type="ECO:0000259" key="6">
    <source>
        <dbReference type="PROSITE" id="PS50110"/>
    </source>
</evidence>
<dbReference type="InterPro" id="IPR004358">
    <property type="entry name" value="Sig_transdc_His_kin-like_C"/>
</dbReference>
<comment type="caution">
    <text evidence="8">The sequence shown here is derived from an EMBL/GenBank/DDBJ whole genome shotgun (WGS) entry which is preliminary data.</text>
</comment>
<evidence type="ECO:0000259" key="7">
    <source>
        <dbReference type="PROSITE" id="PS50113"/>
    </source>
</evidence>
<dbReference type="InterPro" id="IPR003661">
    <property type="entry name" value="HisK_dim/P_dom"/>
</dbReference>
<dbReference type="Pfam" id="PF00512">
    <property type="entry name" value="HisKA"/>
    <property type="match status" value="1"/>
</dbReference>
<dbReference type="EMBL" id="FXUL01000008">
    <property type="protein sequence ID" value="SMP62482.1"/>
    <property type="molecule type" value="Genomic_DNA"/>
</dbReference>
<dbReference type="PANTHER" id="PTHR43547:SF2">
    <property type="entry name" value="HYBRID SIGNAL TRANSDUCTION HISTIDINE KINASE C"/>
    <property type="match status" value="1"/>
</dbReference>
<dbReference type="InterPro" id="IPR013656">
    <property type="entry name" value="PAS_4"/>
</dbReference>
<accession>A0ABY1Q8A9</accession>